<evidence type="ECO:0000256" key="2">
    <source>
        <dbReference type="ARBA" id="ARBA00006098"/>
    </source>
</evidence>
<dbReference type="InterPro" id="IPR045761">
    <property type="entry name" value="ODP_dom"/>
</dbReference>
<dbReference type="PANTHER" id="PTHR32145:SF32">
    <property type="entry name" value="DIFLAVIN FLAVOPROTEIN A 4-RELATED"/>
    <property type="match status" value="1"/>
</dbReference>
<dbReference type="PROSITE" id="PS50902">
    <property type="entry name" value="FLAVODOXIN_LIKE"/>
    <property type="match status" value="1"/>
</dbReference>
<dbReference type="RefSeq" id="WP_011244593.1">
    <property type="nucleotide sequence ID" value="NC_006576.1"/>
</dbReference>
<dbReference type="GO" id="GO:0016646">
    <property type="term" value="F:oxidoreductase activity, acting on the CH-NH group of donors, NAD or NADP as acceptor"/>
    <property type="evidence" value="ECO:0007669"/>
    <property type="project" value="UniProtKB-ARBA"/>
</dbReference>
<gene>
    <name evidence="9" type="primary">dfa3</name>
    <name evidence="9" type="ordered locus">syc2283_c</name>
</gene>
<comment type="function">
    <text evidence="7">Mediates electron transfer from NADH to oxygen, reducing it to water. This modular protein has 3 redox cofactors, in other organisms the same activity requires 2 or 3 proteins.</text>
</comment>
<evidence type="ECO:0000313" key="9">
    <source>
        <dbReference type="EMBL" id="BAD80473.1"/>
    </source>
</evidence>
<keyword evidence="4" id="KW-0813">Transport</keyword>
<dbReference type="EMBL" id="AP008231">
    <property type="protein sequence ID" value="BAD80473.1"/>
    <property type="molecule type" value="Genomic_DNA"/>
</dbReference>
<evidence type="ECO:0000259" key="8">
    <source>
        <dbReference type="PROSITE" id="PS50902"/>
    </source>
</evidence>
<dbReference type="InterPro" id="IPR002563">
    <property type="entry name" value="Flavin_Rdtase-like_dom"/>
</dbReference>
<dbReference type="SUPFAM" id="SSF56281">
    <property type="entry name" value="Metallo-hydrolase/oxidoreductase"/>
    <property type="match status" value="1"/>
</dbReference>
<comment type="similarity">
    <text evidence="2">In the C-terminal section; belongs to the flavodoxin reductase family.</text>
</comment>
<feature type="domain" description="Flavodoxin-like" evidence="8">
    <location>
        <begin position="267"/>
        <end position="405"/>
    </location>
</feature>
<dbReference type="SUPFAM" id="SSF52218">
    <property type="entry name" value="Flavoproteins"/>
    <property type="match status" value="1"/>
</dbReference>
<dbReference type="eggNOG" id="COG1853">
    <property type="taxonomic scope" value="Bacteria"/>
</dbReference>
<dbReference type="Pfam" id="PF19583">
    <property type="entry name" value="ODP"/>
    <property type="match status" value="1"/>
</dbReference>
<dbReference type="Pfam" id="PF01613">
    <property type="entry name" value="Flavin_Reduct"/>
    <property type="match status" value="1"/>
</dbReference>
<comment type="cofactor">
    <cofactor evidence="1">
        <name>Fe cation</name>
        <dbReference type="ChEBI" id="CHEBI:24875"/>
    </cofactor>
</comment>
<dbReference type="Pfam" id="PF00258">
    <property type="entry name" value="Flavodoxin_1"/>
    <property type="match status" value="1"/>
</dbReference>
<dbReference type="GO" id="GO:0010181">
    <property type="term" value="F:FMN binding"/>
    <property type="evidence" value="ECO:0007669"/>
    <property type="project" value="InterPro"/>
</dbReference>
<dbReference type="Gene3D" id="3.60.15.10">
    <property type="entry name" value="Ribonuclease Z/Hydroxyacylglutathione hydrolase-like"/>
    <property type="match status" value="1"/>
</dbReference>
<dbReference type="eggNOG" id="COG0426">
    <property type="taxonomic scope" value="Bacteria"/>
</dbReference>
<keyword evidence="5" id="KW-0249">Electron transport</keyword>
<evidence type="ECO:0000256" key="6">
    <source>
        <dbReference type="ARBA" id="ARBA00023002"/>
    </source>
</evidence>
<accession>A0A0H3K8Y6</accession>
<evidence type="ECO:0000256" key="3">
    <source>
        <dbReference type="ARBA" id="ARBA00007121"/>
    </source>
</evidence>
<evidence type="ECO:0000256" key="4">
    <source>
        <dbReference type="ARBA" id="ARBA00022448"/>
    </source>
</evidence>
<dbReference type="InterPro" id="IPR029039">
    <property type="entry name" value="Flavoprotein-like_sf"/>
</dbReference>
<protein>
    <submittedName>
        <fullName evidence="9">Flavoprotein</fullName>
    </submittedName>
</protein>
<evidence type="ECO:0000256" key="7">
    <source>
        <dbReference type="ARBA" id="ARBA00025633"/>
    </source>
</evidence>
<organism evidence="9 10">
    <name type="scientific">Synechococcus sp. (strain ATCC 27144 / PCC 6301 / SAUG 1402/1)</name>
    <name type="common">Anacystis nidulans</name>
    <dbReference type="NCBI Taxonomy" id="269084"/>
    <lineage>
        <taxon>Bacteria</taxon>
        <taxon>Bacillati</taxon>
        <taxon>Cyanobacteriota</taxon>
        <taxon>Cyanophyceae</taxon>
        <taxon>Synechococcales</taxon>
        <taxon>Synechococcaceae</taxon>
        <taxon>Synechococcus</taxon>
    </lineage>
</organism>
<dbReference type="InterPro" id="IPR001279">
    <property type="entry name" value="Metallo-B-lactamas"/>
</dbReference>
<dbReference type="AlphaFoldDB" id="A0A0H3K8Y6"/>
<dbReference type="PROSITE" id="PS00201">
    <property type="entry name" value="FLAVODOXIN"/>
    <property type="match status" value="1"/>
</dbReference>
<dbReference type="CDD" id="cd07709">
    <property type="entry name" value="flavodiiron_proteins_MBL-fold"/>
    <property type="match status" value="1"/>
</dbReference>
<name>A0A0H3K8Y6_SYNP6</name>
<dbReference type="InterPro" id="IPR036866">
    <property type="entry name" value="RibonucZ/Hydroxyglut_hydro"/>
</dbReference>
<dbReference type="SMART" id="SM00903">
    <property type="entry name" value="Flavin_Reduct"/>
    <property type="match status" value="1"/>
</dbReference>
<dbReference type="KEGG" id="syc:syc2283_c"/>
<dbReference type="InterPro" id="IPR001226">
    <property type="entry name" value="Flavodoxin_CS"/>
</dbReference>
<evidence type="ECO:0000256" key="1">
    <source>
        <dbReference type="ARBA" id="ARBA00001962"/>
    </source>
</evidence>
<reference evidence="9 10" key="1">
    <citation type="journal article" date="2007" name="Photosyn. Res.">
        <title>Complete nucleotide sequence of the freshwater unicellular cyanobacterium Synechococcus elongatus PCC 6301 chromosome: gene content and organization.</title>
        <authorList>
            <person name="Sugita C."/>
            <person name="Ogata K."/>
            <person name="Shikata M."/>
            <person name="Jikuya H."/>
            <person name="Takano J."/>
            <person name="Furumichi M."/>
            <person name="Kanehisa M."/>
            <person name="Omata T."/>
            <person name="Sugiura M."/>
            <person name="Sugita M."/>
        </authorList>
    </citation>
    <scope>NUCLEOTIDE SEQUENCE [LARGE SCALE GENOMIC DNA]</scope>
    <source>
        <strain evidence="10">ATCC 27144 / PCC 6301 / SAUG 1402/1</strain>
    </source>
</reference>
<keyword evidence="6" id="KW-0560">Oxidoreductase</keyword>
<sequence>MSEGRHRDIQPSWVAAGLMVLRARSWERLRFEVEYGLGHGTTSNAYLVQGDRTILINPPGASFTEIFLNRLEAQCPIGELDAVLLSHVSPNRVSTLKELMRLNPGLQVIVSNPAAQALEKLWQVEAQEAPIPPLDLKIIRTEESLDLGRGKVLQLLPTPIPRWPDGLCVLDEQTGWLLSDKFFAAHLCQDQIFDQGWTSFREDQRYYFDCVMAPQVRQVQTVLAKFSRLPIQGYAPSHGPLIRYGLHDLTAAYVSWSDRQLQQPQMVALLYASAYGSTATIAEAIAQGITKAGVRVEALNCEVESMDDIRRTLERCDGVVIGSPTLGGHAPTPIQTALGTILATVARDKPVGVFGSFGWSGEAIDLLESKLKDAGFRLAFEPIRVRFKPTTATLKICEESGTDLAQALQRQRRQVSRQSSSKLQDSETEATAQAVGRILGSLCVLTTQKEDVRSGMLASWVSQATFNPPGISVAVARDRAVESLLHQGDRFVLNVLGEDKNLAIQKHFLKPFSPGADRLEGIESSPSDQGHPILAEAIAWLECRVANRMECGDHWLVYAVVESGQVQDPEVRTAIHHRKSGSYY</sequence>
<evidence type="ECO:0000256" key="5">
    <source>
        <dbReference type="ARBA" id="ARBA00022982"/>
    </source>
</evidence>
<dbReference type="InterPro" id="IPR051285">
    <property type="entry name" value="NADH_oxidoreductase_modular"/>
</dbReference>
<dbReference type="Gene3D" id="3.40.50.360">
    <property type="match status" value="1"/>
</dbReference>
<proteinExistence type="inferred from homology"/>
<dbReference type="SMART" id="SM00849">
    <property type="entry name" value="Lactamase_B"/>
    <property type="match status" value="1"/>
</dbReference>
<dbReference type="SUPFAM" id="SSF50475">
    <property type="entry name" value="FMN-binding split barrel"/>
    <property type="match status" value="1"/>
</dbReference>
<dbReference type="Proteomes" id="UP000001175">
    <property type="component" value="Chromosome"/>
</dbReference>
<dbReference type="InterPro" id="IPR012349">
    <property type="entry name" value="Split_barrel_FMN-bd"/>
</dbReference>
<dbReference type="PANTHER" id="PTHR32145">
    <property type="entry name" value="DIFLAVIN FLAVOPROTEIN A 2-RELATED"/>
    <property type="match status" value="1"/>
</dbReference>
<evidence type="ECO:0000313" key="10">
    <source>
        <dbReference type="Proteomes" id="UP000001175"/>
    </source>
</evidence>
<dbReference type="InterPro" id="IPR008254">
    <property type="entry name" value="Flavodoxin/NO_synth"/>
</dbReference>
<dbReference type="Gene3D" id="2.30.110.10">
    <property type="entry name" value="Electron Transport, Fmn-binding Protein, Chain A"/>
    <property type="match status" value="1"/>
</dbReference>
<comment type="similarity">
    <text evidence="3">In the N-terminal section; belongs to the zinc metallo-hydrolase group 3 family.</text>
</comment>
<dbReference type="GO" id="GO:0009055">
    <property type="term" value="F:electron transfer activity"/>
    <property type="evidence" value="ECO:0007669"/>
    <property type="project" value="InterPro"/>
</dbReference>